<dbReference type="Proteomes" id="UP000828048">
    <property type="component" value="Chromosome 1"/>
</dbReference>
<reference evidence="1 2" key="1">
    <citation type="journal article" date="2021" name="Hortic Res">
        <title>High-quality reference genome and annotation aids understanding of berry development for evergreen blueberry (Vaccinium darrowii).</title>
        <authorList>
            <person name="Yu J."/>
            <person name="Hulse-Kemp A.M."/>
            <person name="Babiker E."/>
            <person name="Staton M."/>
        </authorList>
    </citation>
    <scope>NUCLEOTIDE SEQUENCE [LARGE SCALE GENOMIC DNA]</scope>
    <source>
        <strain evidence="2">cv. NJ 8807/NJ 8810</strain>
        <tissue evidence="1">Young leaf</tissue>
    </source>
</reference>
<keyword evidence="2" id="KW-1185">Reference proteome</keyword>
<evidence type="ECO:0000313" key="1">
    <source>
        <dbReference type="EMBL" id="KAH7842805.1"/>
    </source>
</evidence>
<accession>A0ACB7XQ92</accession>
<name>A0ACB7XQ92_9ERIC</name>
<sequence>MGIWNLINSAKTAVDRVVEENLHNEEGRAQIGRIATSFIKNAAVYSFHEGLRWIPGGIMVHKIVEKGLKDRHPPNQNENKKSEQPAVVVQMQAKMKKMQEEMKEMHEKMEKMQEEMNTKKPLEKLPDEPVEGLAPEKMEKMHKETNTKMPLEKLPDEPVKGSAPLKIDPTKVSIRSRL</sequence>
<dbReference type="EMBL" id="CM037151">
    <property type="protein sequence ID" value="KAH7842805.1"/>
    <property type="molecule type" value="Genomic_DNA"/>
</dbReference>
<organism evidence="1 2">
    <name type="scientific">Vaccinium darrowii</name>
    <dbReference type="NCBI Taxonomy" id="229202"/>
    <lineage>
        <taxon>Eukaryota</taxon>
        <taxon>Viridiplantae</taxon>
        <taxon>Streptophyta</taxon>
        <taxon>Embryophyta</taxon>
        <taxon>Tracheophyta</taxon>
        <taxon>Spermatophyta</taxon>
        <taxon>Magnoliopsida</taxon>
        <taxon>eudicotyledons</taxon>
        <taxon>Gunneridae</taxon>
        <taxon>Pentapetalae</taxon>
        <taxon>asterids</taxon>
        <taxon>Ericales</taxon>
        <taxon>Ericaceae</taxon>
        <taxon>Vaccinioideae</taxon>
        <taxon>Vaccinieae</taxon>
        <taxon>Vaccinium</taxon>
    </lineage>
</organism>
<proteinExistence type="predicted"/>
<evidence type="ECO:0000313" key="2">
    <source>
        <dbReference type="Proteomes" id="UP000828048"/>
    </source>
</evidence>
<gene>
    <name evidence="1" type="ORF">Vadar_009421</name>
</gene>
<comment type="caution">
    <text evidence="1">The sequence shown here is derived from an EMBL/GenBank/DDBJ whole genome shotgun (WGS) entry which is preliminary data.</text>
</comment>
<protein>
    <submittedName>
        <fullName evidence="1">Uncharacterized protein</fullName>
    </submittedName>
</protein>